<reference evidence="1 2" key="1">
    <citation type="journal article" date="2015" name="Genome Announc.">
        <title>Complete Genome Sequence of Citrobacter freundii Myophage Merlin.</title>
        <authorList>
            <person name="LeSage K.C."/>
            <person name="Hargrove E.C."/>
            <person name="Cahill J.L."/>
            <person name="Rasche E.S."/>
            <person name="Kuty Everett G.F."/>
        </authorList>
    </citation>
    <scope>NUCLEOTIDE SEQUENCE [LARGE SCALE GENOMIC DNA]</scope>
</reference>
<name>A0A0K1LMS7_9CAUD</name>
<dbReference type="Proteomes" id="UP000204280">
    <property type="component" value="Segment"/>
</dbReference>
<proteinExistence type="predicted"/>
<dbReference type="EMBL" id="KT001915">
    <property type="protein sequence ID" value="AKU43784.1"/>
    <property type="molecule type" value="Genomic_DNA"/>
</dbReference>
<protein>
    <submittedName>
        <fullName evidence="1">Uncharacterized protein</fullName>
    </submittedName>
</protein>
<dbReference type="GeneID" id="26648052"/>
<dbReference type="RefSeq" id="YP_009203852.1">
    <property type="nucleotide sequence ID" value="NC_028857.1"/>
</dbReference>
<gene>
    <name evidence="1" type="ORF">CPT_Merlin138</name>
</gene>
<organism evidence="1 2">
    <name type="scientific">Citrobacter phage Merlin</name>
    <dbReference type="NCBI Taxonomy" id="1675602"/>
    <lineage>
        <taxon>Viruses</taxon>
        <taxon>Duplodnaviria</taxon>
        <taxon>Heunggongvirae</taxon>
        <taxon>Uroviricota</taxon>
        <taxon>Caudoviricetes</taxon>
        <taxon>Pantevenvirales</taxon>
        <taxon>Straboviridae</taxon>
        <taxon>Tevenvirinae</taxon>
        <taxon>Moonvirus</taxon>
        <taxon>Moonvirus merlin</taxon>
    </lineage>
</organism>
<dbReference type="OrthoDB" id="38635at10239"/>
<accession>A0A0K1LMS7</accession>
<dbReference type="KEGG" id="vg:26648052"/>
<keyword evidence="2" id="KW-1185">Reference proteome</keyword>
<evidence type="ECO:0000313" key="2">
    <source>
        <dbReference type="Proteomes" id="UP000204280"/>
    </source>
</evidence>
<evidence type="ECO:0000313" key="1">
    <source>
        <dbReference type="EMBL" id="AKU43784.1"/>
    </source>
</evidence>
<sequence length="82" mass="9547">MNYLEELRARLDENDIPWEIVKDPYVRILTNNGYFTLTLCSAVGENVDELVQTCRAYAKVWIYSVDPLAVSGKLMMRFAWVK</sequence>